<dbReference type="Pfam" id="PF08352">
    <property type="entry name" value="oligo_HPY"/>
    <property type="match status" value="2"/>
</dbReference>
<evidence type="ECO:0000313" key="10">
    <source>
        <dbReference type="EMBL" id="SNQ48339.1"/>
    </source>
</evidence>
<comment type="similarity">
    <text evidence="2">Belongs to the ABC transporter superfamily.</text>
</comment>
<protein>
    <recommendedName>
        <fullName evidence="9">ABC transporter domain-containing protein</fullName>
    </recommendedName>
</protein>
<evidence type="ECO:0000256" key="3">
    <source>
        <dbReference type="ARBA" id="ARBA00022448"/>
    </source>
</evidence>
<feature type="region of interest" description="Disordered" evidence="8">
    <location>
        <begin position="617"/>
        <end position="640"/>
    </location>
</feature>
<dbReference type="InterPro" id="IPR003439">
    <property type="entry name" value="ABC_transporter-like_ATP-bd"/>
</dbReference>
<dbReference type="InterPro" id="IPR003593">
    <property type="entry name" value="AAA+_ATPase"/>
</dbReference>
<sequence>MPDSATGPRRPPAPAPGPPGRPLLDVRDLRVTFPAHRSRVRPVRGVDLTLAAGECLAIVGESGSGKSVTVRSLLGLAGPRARVEAERMDLDGEDLLSMSARRLRQVRGGSIGLVLQDALVSLDPLRPVRAEIAEALRNHRVVAGRDVPGRVVDLLDQAGVPEPEVRARQYPHELSGGLRQRALIAAAMAAEPPILVADEPTTALDVTTQARLLASLAGRKSAGTALLLVSHDLAVVAGIADRVAVMYQGLIVEQGPAADLLSTPAHPYTRLLLAAVPSAANRGLPLAPPTTAAATPQPTGGCVFAPRCPQVTDRCLEQRPTAVPVGPGRSARCWYAEPARPTAPAAPARSLPVQARPVQATAPILTASGLTKSFPGPDGSARRAVDDVSFELRPAEILGVVGESGSGKTTVANLILALLAPDSGTVLLDGEAWSRRPEPQRRPLRRRIQLVPQDPLGSFDPRYTVARIVGEAVPERGDQRRRRVAALLDRVGLAAGLLDRRPAQLSGGERQRVAVARALAPEPAVLVCDEPVSALDVSVQAQILDLFDGLRRDLGTAMLFVSHDLGVVQHLSDRVMVMRAGRVVEAGDADEVFEHPGHPYTQDLLAALPRLRPGRVDLAKDGGARRDTTGYARTTGEPLP</sequence>
<dbReference type="PANTHER" id="PTHR43297:SF2">
    <property type="entry name" value="DIPEPTIDE TRANSPORT ATP-BINDING PROTEIN DPPD"/>
    <property type="match status" value="1"/>
</dbReference>
<dbReference type="NCBIfam" id="NF008453">
    <property type="entry name" value="PRK11308.1"/>
    <property type="match status" value="2"/>
</dbReference>
<keyword evidence="11" id="KW-1185">Reference proteome</keyword>
<keyword evidence="5" id="KW-0547">Nucleotide-binding</keyword>
<dbReference type="GO" id="GO:0016887">
    <property type="term" value="F:ATP hydrolysis activity"/>
    <property type="evidence" value="ECO:0007669"/>
    <property type="project" value="InterPro"/>
</dbReference>
<dbReference type="FunFam" id="3.40.50.300:FF:000016">
    <property type="entry name" value="Oligopeptide ABC transporter ATP-binding component"/>
    <property type="match status" value="1"/>
</dbReference>
<accession>A0A2I2KRR7</accession>
<dbReference type="SMART" id="SM00382">
    <property type="entry name" value="AAA"/>
    <property type="match status" value="2"/>
</dbReference>
<evidence type="ECO:0000256" key="4">
    <source>
        <dbReference type="ARBA" id="ARBA00022475"/>
    </source>
</evidence>
<feature type="domain" description="ABC transporter" evidence="9">
    <location>
        <begin position="24"/>
        <end position="273"/>
    </location>
</feature>
<feature type="domain" description="ABC transporter" evidence="9">
    <location>
        <begin position="365"/>
        <end position="605"/>
    </location>
</feature>
<dbReference type="CDD" id="cd03257">
    <property type="entry name" value="ABC_NikE_OppD_transporters"/>
    <property type="match status" value="2"/>
</dbReference>
<dbReference type="OrthoDB" id="5357528at2"/>
<evidence type="ECO:0000256" key="8">
    <source>
        <dbReference type="SAM" id="MobiDB-lite"/>
    </source>
</evidence>
<dbReference type="PANTHER" id="PTHR43297">
    <property type="entry name" value="OLIGOPEPTIDE TRANSPORT ATP-BINDING PROTEIN APPD"/>
    <property type="match status" value="1"/>
</dbReference>
<dbReference type="InterPro" id="IPR027417">
    <property type="entry name" value="P-loop_NTPase"/>
</dbReference>
<evidence type="ECO:0000256" key="1">
    <source>
        <dbReference type="ARBA" id="ARBA00004202"/>
    </source>
</evidence>
<dbReference type="PROSITE" id="PS50893">
    <property type="entry name" value="ABC_TRANSPORTER_2"/>
    <property type="match status" value="2"/>
</dbReference>
<keyword evidence="7" id="KW-0472">Membrane</keyword>
<dbReference type="AlphaFoldDB" id="A0A2I2KRR7"/>
<feature type="region of interest" description="Disordered" evidence="8">
    <location>
        <begin position="1"/>
        <end position="24"/>
    </location>
</feature>
<dbReference type="InterPro" id="IPR050388">
    <property type="entry name" value="ABC_Ni/Peptide_Import"/>
</dbReference>
<evidence type="ECO:0000256" key="7">
    <source>
        <dbReference type="ARBA" id="ARBA00023136"/>
    </source>
</evidence>
<keyword evidence="4" id="KW-1003">Cell membrane</keyword>
<comment type="subcellular location">
    <subcellularLocation>
        <location evidence="1">Cell membrane</location>
        <topology evidence="1">Peripheral membrane protein</topology>
    </subcellularLocation>
</comment>
<dbReference type="Pfam" id="PF00005">
    <property type="entry name" value="ABC_tran"/>
    <property type="match status" value="2"/>
</dbReference>
<dbReference type="NCBIfam" id="TIGR01727">
    <property type="entry name" value="oligo_HPY"/>
    <property type="match status" value="1"/>
</dbReference>
<dbReference type="GO" id="GO:0015833">
    <property type="term" value="P:peptide transport"/>
    <property type="evidence" value="ECO:0007669"/>
    <property type="project" value="InterPro"/>
</dbReference>
<dbReference type="InterPro" id="IPR013563">
    <property type="entry name" value="Oligopep_ABC_C"/>
</dbReference>
<dbReference type="GO" id="GO:0005886">
    <property type="term" value="C:plasma membrane"/>
    <property type="evidence" value="ECO:0007669"/>
    <property type="project" value="UniProtKB-SubCell"/>
</dbReference>
<dbReference type="Proteomes" id="UP000234331">
    <property type="component" value="Unassembled WGS sequence"/>
</dbReference>
<dbReference type="EMBL" id="FZMO01000157">
    <property type="protein sequence ID" value="SNQ48339.1"/>
    <property type="molecule type" value="Genomic_DNA"/>
</dbReference>
<evidence type="ECO:0000256" key="2">
    <source>
        <dbReference type="ARBA" id="ARBA00005417"/>
    </source>
</evidence>
<dbReference type="Gene3D" id="3.40.50.300">
    <property type="entry name" value="P-loop containing nucleotide triphosphate hydrolases"/>
    <property type="match status" value="2"/>
</dbReference>
<feature type="compositionally biased region" description="Pro residues" evidence="8">
    <location>
        <begin position="9"/>
        <end position="21"/>
    </location>
</feature>
<dbReference type="GO" id="GO:0005524">
    <property type="term" value="F:ATP binding"/>
    <property type="evidence" value="ECO:0007669"/>
    <property type="project" value="UniProtKB-KW"/>
</dbReference>
<evidence type="ECO:0000259" key="9">
    <source>
        <dbReference type="PROSITE" id="PS50893"/>
    </source>
</evidence>
<feature type="compositionally biased region" description="Basic and acidic residues" evidence="8">
    <location>
        <begin position="617"/>
        <end position="628"/>
    </location>
</feature>
<keyword evidence="6" id="KW-0067">ATP-binding</keyword>
<keyword evidence="3" id="KW-0813">Transport</keyword>
<evidence type="ECO:0000256" key="5">
    <source>
        <dbReference type="ARBA" id="ARBA00022741"/>
    </source>
</evidence>
<organism evidence="10 11">
    <name type="scientific">Frankia canadensis</name>
    <dbReference type="NCBI Taxonomy" id="1836972"/>
    <lineage>
        <taxon>Bacteria</taxon>
        <taxon>Bacillati</taxon>
        <taxon>Actinomycetota</taxon>
        <taxon>Actinomycetes</taxon>
        <taxon>Frankiales</taxon>
        <taxon>Frankiaceae</taxon>
        <taxon>Frankia</taxon>
    </lineage>
</organism>
<reference evidence="10 11" key="1">
    <citation type="submission" date="2017-06" db="EMBL/GenBank/DDBJ databases">
        <authorList>
            <person name="Kim H.J."/>
            <person name="Triplett B.A."/>
        </authorList>
    </citation>
    <scope>NUCLEOTIDE SEQUENCE [LARGE SCALE GENOMIC DNA]</scope>
    <source>
        <strain evidence="10">FRACA_ARgP5</strain>
    </source>
</reference>
<gene>
    <name evidence="10" type="ORF">FRACA_240013</name>
</gene>
<evidence type="ECO:0000256" key="6">
    <source>
        <dbReference type="ARBA" id="ARBA00022840"/>
    </source>
</evidence>
<dbReference type="SUPFAM" id="SSF52540">
    <property type="entry name" value="P-loop containing nucleoside triphosphate hydrolases"/>
    <property type="match status" value="2"/>
</dbReference>
<dbReference type="RefSeq" id="WP_101832034.1">
    <property type="nucleotide sequence ID" value="NZ_FZMO01000157.1"/>
</dbReference>
<dbReference type="InterPro" id="IPR017871">
    <property type="entry name" value="ABC_transporter-like_CS"/>
</dbReference>
<name>A0A2I2KRR7_9ACTN</name>
<dbReference type="PROSITE" id="PS00211">
    <property type="entry name" value="ABC_TRANSPORTER_1"/>
    <property type="match status" value="1"/>
</dbReference>
<evidence type="ECO:0000313" key="11">
    <source>
        <dbReference type="Proteomes" id="UP000234331"/>
    </source>
</evidence>
<proteinExistence type="inferred from homology"/>